<sequence>MRSAEAGLGAPASEGRAQTLTARVPSVTDTGTVEGNDIDVTAGGDDDNLAGPSQGKVATTTETPVFAAGASTNPLTAAAQDEEVPEHRSSSVPEEAAPVNSATPDLVLACWQAMERYAPLPQPQVTDECNPSNFQQQQQQPVDEHQLLQELLFGALNGPSDTEAAGACPASGPDESADDLEESFSEEEGGEEEEEAGSEPTAKEEGSALEEPDGVSSQPSTSGGILHPAEQRRGELLRKRRRRLMAEEMRGLLPPHSSPPSADLQTHLDNVAASLIKRHCTVPITDPLVTAYGSVCRDAVQL</sequence>
<protein>
    <submittedName>
        <fullName evidence="2">Uncharacterized protein</fullName>
    </submittedName>
</protein>
<name>A0ABQ5SG05_9CHLO</name>
<feature type="region of interest" description="Disordered" evidence="1">
    <location>
        <begin position="1"/>
        <end position="102"/>
    </location>
</feature>
<evidence type="ECO:0000313" key="2">
    <source>
        <dbReference type="EMBL" id="GLI68531.1"/>
    </source>
</evidence>
<dbReference type="Proteomes" id="UP001165090">
    <property type="component" value="Unassembled WGS sequence"/>
</dbReference>
<evidence type="ECO:0000313" key="3">
    <source>
        <dbReference type="Proteomes" id="UP001165090"/>
    </source>
</evidence>
<feature type="compositionally biased region" description="Acidic residues" evidence="1">
    <location>
        <begin position="175"/>
        <end position="197"/>
    </location>
</feature>
<feature type="region of interest" description="Disordered" evidence="1">
    <location>
        <begin position="122"/>
        <end position="234"/>
    </location>
</feature>
<reference evidence="2 3" key="1">
    <citation type="journal article" date="2023" name="IScience">
        <title>Expanded male sex-determining region conserved during the evolution of homothallism in the green alga Volvox.</title>
        <authorList>
            <person name="Yamamoto K."/>
            <person name="Matsuzaki R."/>
            <person name="Mahakham W."/>
            <person name="Heman W."/>
            <person name="Sekimoto H."/>
            <person name="Kawachi M."/>
            <person name="Minakuchi Y."/>
            <person name="Toyoda A."/>
            <person name="Nozaki H."/>
        </authorList>
    </citation>
    <scope>NUCLEOTIDE SEQUENCE [LARGE SCALE GENOMIC DNA]</scope>
    <source>
        <strain evidence="2 3">NIES-4468</strain>
    </source>
</reference>
<dbReference type="EMBL" id="BSDZ01000080">
    <property type="protein sequence ID" value="GLI68531.1"/>
    <property type="molecule type" value="Genomic_DNA"/>
</dbReference>
<feature type="compositionally biased region" description="Polar residues" evidence="1">
    <location>
        <begin position="16"/>
        <end position="33"/>
    </location>
</feature>
<organism evidence="2 3">
    <name type="scientific">Volvox africanus</name>
    <dbReference type="NCBI Taxonomy" id="51714"/>
    <lineage>
        <taxon>Eukaryota</taxon>
        <taxon>Viridiplantae</taxon>
        <taxon>Chlorophyta</taxon>
        <taxon>core chlorophytes</taxon>
        <taxon>Chlorophyceae</taxon>
        <taxon>CS clade</taxon>
        <taxon>Chlamydomonadales</taxon>
        <taxon>Volvocaceae</taxon>
        <taxon>Volvox</taxon>
    </lineage>
</organism>
<feature type="compositionally biased region" description="Polar residues" evidence="1">
    <location>
        <begin position="123"/>
        <end position="134"/>
    </location>
</feature>
<keyword evidence="3" id="KW-1185">Reference proteome</keyword>
<gene>
    <name evidence="2" type="ORF">VaNZ11_012917</name>
</gene>
<comment type="caution">
    <text evidence="2">The sequence shown here is derived from an EMBL/GenBank/DDBJ whole genome shotgun (WGS) entry which is preliminary data.</text>
</comment>
<accession>A0ABQ5SG05</accession>
<evidence type="ECO:0000256" key="1">
    <source>
        <dbReference type="SAM" id="MobiDB-lite"/>
    </source>
</evidence>
<proteinExistence type="predicted"/>